<dbReference type="Gene3D" id="3.40.710.10">
    <property type="entry name" value="DD-peptidase/beta-lactamase superfamily"/>
    <property type="match status" value="1"/>
</dbReference>
<evidence type="ECO:0000313" key="4">
    <source>
        <dbReference type="Proteomes" id="UP000061010"/>
    </source>
</evidence>
<dbReference type="InterPro" id="IPR001466">
    <property type="entry name" value="Beta-lactam-related"/>
</dbReference>
<dbReference type="Pfam" id="PF00144">
    <property type="entry name" value="Beta-lactamase"/>
    <property type="match status" value="1"/>
</dbReference>
<dbReference type="SUPFAM" id="SSF56601">
    <property type="entry name" value="beta-lactamase/transpeptidase-like"/>
    <property type="match status" value="1"/>
</dbReference>
<organism evidence="3 4">
    <name type="scientific">Stenotrophomonas acidaminiphila</name>
    <dbReference type="NCBI Taxonomy" id="128780"/>
    <lineage>
        <taxon>Bacteria</taxon>
        <taxon>Pseudomonadati</taxon>
        <taxon>Pseudomonadota</taxon>
        <taxon>Gammaproteobacteria</taxon>
        <taxon>Lysobacterales</taxon>
        <taxon>Lysobacteraceae</taxon>
        <taxon>Stenotrophomonas</taxon>
    </lineage>
</organism>
<evidence type="ECO:0000259" key="2">
    <source>
        <dbReference type="Pfam" id="PF00144"/>
    </source>
</evidence>
<evidence type="ECO:0000256" key="1">
    <source>
        <dbReference type="SAM" id="SignalP"/>
    </source>
</evidence>
<name>A0A0S1B068_9GAMM</name>
<gene>
    <name evidence="3" type="ORF">AOT14_20160</name>
</gene>
<reference evidence="3 4" key="1">
    <citation type="journal article" date="2015" name="Genome Announc.">
        <title>Complete Genome Sequencing of Stenotrophomonas acidaminiphila ZAC14D2_NAIMI4_2, a Multidrug-Resistant Strain Isolated from Sediments of a Polluted River in Mexico, Uncovers New Antibiotic Resistance Genes and a Novel Class-II Lasso Peptide Biosynthesis Gene Cluster.</title>
        <authorList>
            <person name="Vinuesa P."/>
            <person name="Ochoa-Sanchez L.E."/>
        </authorList>
    </citation>
    <scope>NUCLEOTIDE SEQUENCE [LARGE SCALE GENOMIC DNA]</scope>
    <source>
        <strain evidence="3 4">ZAC14D2_NAIMI4_2</strain>
    </source>
</reference>
<feature type="signal peptide" evidence="1">
    <location>
        <begin position="1"/>
        <end position="36"/>
    </location>
</feature>
<dbReference type="Proteomes" id="UP000061010">
    <property type="component" value="Chromosome"/>
</dbReference>
<dbReference type="PANTHER" id="PTHR46825">
    <property type="entry name" value="D-ALANYL-D-ALANINE-CARBOXYPEPTIDASE/ENDOPEPTIDASE AMPH"/>
    <property type="match status" value="1"/>
</dbReference>
<dbReference type="OrthoDB" id="9799367at2"/>
<keyword evidence="1" id="KW-0732">Signal</keyword>
<dbReference type="PATRIC" id="fig|128780.6.peg.2025"/>
<dbReference type="InterPro" id="IPR012338">
    <property type="entry name" value="Beta-lactam/transpept-like"/>
</dbReference>
<dbReference type="InterPro" id="IPR050491">
    <property type="entry name" value="AmpC-like"/>
</dbReference>
<protein>
    <submittedName>
        <fullName evidence="3">Beta-lactamase</fullName>
    </submittedName>
</protein>
<accession>A0A0S1B068</accession>
<dbReference type="KEGG" id="sacz:AOT14_20160"/>
<dbReference type="AlphaFoldDB" id="A0A0S1B068"/>
<dbReference type="PANTHER" id="PTHR46825:SF9">
    <property type="entry name" value="BETA-LACTAMASE-RELATED DOMAIN-CONTAINING PROTEIN"/>
    <property type="match status" value="1"/>
</dbReference>
<proteinExistence type="predicted"/>
<evidence type="ECO:0000313" key="3">
    <source>
        <dbReference type="EMBL" id="ALJ28393.1"/>
    </source>
</evidence>
<dbReference type="EMBL" id="CP012900">
    <property type="protein sequence ID" value="ALJ28393.1"/>
    <property type="molecule type" value="Genomic_DNA"/>
</dbReference>
<feature type="chain" id="PRO_5006588430" evidence="1">
    <location>
        <begin position="37"/>
        <end position="508"/>
    </location>
</feature>
<sequence precursor="true">MHTHRPPSRRAGPIGRRLVAGCRAAALLALAGPALAAADATPALPDTATGRVARQLLQQVDGAAPAQLEQWLPRILSDTIGNQDKAAFVAGLVSAARDGGGLEVFDVRTDKRHPGVLGVAVKARRDGRPALLWLTGDPGNPGRLSEAMALPMDDPQLYAGWPAQGGATGPVLTRLLQGALDRLAQHEDFSGCLTVQQAGSVVFDECRGLAERNFGVPADHRTRFHIGSINKMFTAVAIAQLVEAGKLSWDDTLAQHLPEYPDQASARRITLWQLLHHTAGLGDFLVPEYFADSQRFVDPGDYLDLIARQPRVAEPGTQWNYSNAGYMLLGRVIEKASAEPYDHYLQRHVFAPAQMHDSGFDTLDQVVPRLAVGYYRDGLFSSTWKAAWLKLGYKGGPAGGGYSSNADLLRFAQALRTGKLVTPATLDRMFADPVPAGPGGYAAGFGQRLSHGRHIRGHAGGIEGTTANLAMVWETGATVALTSNQGESQNWMLAERIADLLAASAPGP</sequence>
<feature type="domain" description="Beta-lactamase-related" evidence="2">
    <location>
        <begin position="193"/>
        <end position="489"/>
    </location>
</feature>
<keyword evidence="4" id="KW-1185">Reference proteome</keyword>